<evidence type="ECO:0000313" key="4">
    <source>
        <dbReference type="Proteomes" id="UP000706124"/>
    </source>
</evidence>
<keyword evidence="2" id="KW-1133">Transmembrane helix</keyword>
<feature type="compositionally biased region" description="Low complexity" evidence="1">
    <location>
        <begin position="445"/>
        <end position="455"/>
    </location>
</feature>
<evidence type="ECO:0000256" key="2">
    <source>
        <dbReference type="SAM" id="Phobius"/>
    </source>
</evidence>
<organism evidence="3 4">
    <name type="scientific">Claviceps pazoutovae</name>
    <dbReference type="NCBI Taxonomy" id="1649127"/>
    <lineage>
        <taxon>Eukaryota</taxon>
        <taxon>Fungi</taxon>
        <taxon>Dikarya</taxon>
        <taxon>Ascomycota</taxon>
        <taxon>Pezizomycotina</taxon>
        <taxon>Sordariomycetes</taxon>
        <taxon>Hypocreomycetidae</taxon>
        <taxon>Hypocreales</taxon>
        <taxon>Clavicipitaceae</taxon>
        <taxon>Claviceps</taxon>
    </lineage>
</organism>
<gene>
    <name evidence="3" type="ORF">E4U60_002441</name>
</gene>
<dbReference type="EMBL" id="SRPO01000021">
    <property type="protein sequence ID" value="KAG5948028.1"/>
    <property type="molecule type" value="Genomic_DNA"/>
</dbReference>
<keyword evidence="4" id="KW-1185">Reference proteome</keyword>
<feature type="region of interest" description="Disordered" evidence="1">
    <location>
        <begin position="48"/>
        <end position="92"/>
    </location>
</feature>
<evidence type="ECO:0000313" key="3">
    <source>
        <dbReference type="EMBL" id="KAG5948028.1"/>
    </source>
</evidence>
<keyword evidence="2" id="KW-0472">Membrane</keyword>
<feature type="compositionally biased region" description="Basic and acidic residues" evidence="1">
    <location>
        <begin position="290"/>
        <end position="309"/>
    </location>
</feature>
<reference evidence="3 4" key="1">
    <citation type="journal article" date="2020" name="bioRxiv">
        <title>Whole genome comparisons of ergot fungi reveals the divergence and evolution of species within the genus Claviceps are the result of varying mechanisms driving genome evolution and host range expansion.</title>
        <authorList>
            <person name="Wyka S.A."/>
            <person name="Mondo S.J."/>
            <person name="Liu M."/>
            <person name="Dettman J."/>
            <person name="Nalam V."/>
            <person name="Broders K.D."/>
        </authorList>
    </citation>
    <scope>NUCLEOTIDE SEQUENCE [LARGE SCALE GENOMIC DNA]</scope>
    <source>
        <strain evidence="3 4">CCC 1485</strain>
    </source>
</reference>
<keyword evidence="2" id="KW-0812">Transmembrane</keyword>
<feature type="transmembrane region" description="Helical" evidence="2">
    <location>
        <begin position="145"/>
        <end position="174"/>
    </location>
</feature>
<feature type="compositionally biased region" description="Pro residues" evidence="1">
    <location>
        <begin position="65"/>
        <end position="77"/>
    </location>
</feature>
<dbReference type="AlphaFoldDB" id="A0A9P7SJQ5"/>
<accession>A0A9P7SJQ5</accession>
<proteinExistence type="predicted"/>
<feature type="compositionally biased region" description="Low complexity" evidence="1">
    <location>
        <begin position="48"/>
        <end position="64"/>
    </location>
</feature>
<dbReference type="Proteomes" id="UP000706124">
    <property type="component" value="Unassembled WGS sequence"/>
</dbReference>
<evidence type="ECO:0000256" key="1">
    <source>
        <dbReference type="SAM" id="MobiDB-lite"/>
    </source>
</evidence>
<dbReference type="OrthoDB" id="4960866at2759"/>
<name>A0A9P7SJQ5_9HYPO</name>
<feature type="region of interest" description="Disordered" evidence="1">
    <location>
        <begin position="271"/>
        <end position="458"/>
    </location>
</feature>
<sequence length="478" mass="48967">MATESIICPPGYGYNDCEEDYSCSPWVFCSQIPATTSTARTLMSTIKSPEASSSLSSSSSSSSPSPAPAPAPSPSPSPARETDSGVTHTIPNSSLVTVTRHGVVFSKSPSATSPGLCSTCAPTSTFTSSPSTDVSERGSPSAGAIAGAATAAAIIIIIIIILSIGKSELILVFVLRRRKKRRGSCDTSEAETLGSDLGATGSEKLNSLKDAFSRMSKDPFAPFGGRVDKPDYPYRPSTGAFELDGVAITVVELPATSVPEVSNPVKTAATALDKASEPDTVKTATTAPDEASKADTVKTALDKASEPDTVKTATTAPDEASKADTVKTAPDEASEPDTVKTATTAPDEASKADTVKTAPDEASEPDTVTTALDKASELYTVKTATTAPDEASKADTLKTAPDEASEPDTVKTAMTAPDEASKADTLKTAPDEASEPDTAPPAPEPATTFASPSSPQGKITFVNQWKEYKAAAAGEAPG</sequence>
<comment type="caution">
    <text evidence="3">The sequence shown here is derived from an EMBL/GenBank/DDBJ whole genome shotgun (WGS) entry which is preliminary data.</text>
</comment>
<protein>
    <submittedName>
        <fullName evidence="3">Uncharacterized protein</fullName>
    </submittedName>
</protein>